<sequence>MMPVSETDPTRLMLVGDLGNAMGLAVEMVRGSAASIAVGTATSTVLEDWHRARDDLVVVDIAVNLEDVLSRLRGERLSREGAASAAPSVGMAVSELVGQNIADVERELILKTLEHCRGNRTSAASMLGISVRTMRNKLRTFLSDGVPVPPGLIRH</sequence>
<dbReference type="GO" id="GO:0043565">
    <property type="term" value="F:sequence-specific DNA binding"/>
    <property type="evidence" value="ECO:0007669"/>
    <property type="project" value="InterPro"/>
</dbReference>
<gene>
    <name evidence="2" type="ORF">L284_05300</name>
</gene>
<dbReference type="Proteomes" id="UP000015527">
    <property type="component" value="Unassembled WGS sequence"/>
</dbReference>
<dbReference type="InterPro" id="IPR002197">
    <property type="entry name" value="HTH_Fis"/>
</dbReference>
<keyword evidence="3" id="KW-1185">Reference proteome</keyword>
<feature type="domain" description="DNA binding HTH" evidence="1">
    <location>
        <begin position="101"/>
        <end position="139"/>
    </location>
</feature>
<accession>T0I1D4</accession>
<dbReference type="PATRIC" id="fig|1096930.3.peg.1044"/>
<dbReference type="Pfam" id="PF02954">
    <property type="entry name" value="HTH_8"/>
    <property type="match status" value="1"/>
</dbReference>
<evidence type="ECO:0000259" key="1">
    <source>
        <dbReference type="Pfam" id="PF02954"/>
    </source>
</evidence>
<dbReference type="EMBL" id="ATHL01000042">
    <property type="protein sequence ID" value="EQB18128.1"/>
    <property type="molecule type" value="Genomic_DNA"/>
</dbReference>
<evidence type="ECO:0000313" key="2">
    <source>
        <dbReference type="EMBL" id="EQB18128.1"/>
    </source>
</evidence>
<reference evidence="2 3" key="1">
    <citation type="journal article" date="2013" name="Genome Announc.">
        <title>Genome Sequence of Novosphingobium lindaniclasticum LE124T, Isolated from a Hexachlorocyclohexane Dumpsite.</title>
        <authorList>
            <person name="Saxena A."/>
            <person name="Nayyar N."/>
            <person name="Sangwan N."/>
            <person name="Kumari R."/>
            <person name="Khurana J.P."/>
            <person name="Lal R."/>
        </authorList>
    </citation>
    <scope>NUCLEOTIDE SEQUENCE [LARGE SCALE GENOMIC DNA]</scope>
    <source>
        <strain evidence="2 3">LE124</strain>
    </source>
</reference>
<organism evidence="2 3">
    <name type="scientific">Novosphingobium lindaniclasticum LE124</name>
    <dbReference type="NCBI Taxonomy" id="1096930"/>
    <lineage>
        <taxon>Bacteria</taxon>
        <taxon>Pseudomonadati</taxon>
        <taxon>Pseudomonadota</taxon>
        <taxon>Alphaproteobacteria</taxon>
        <taxon>Sphingomonadales</taxon>
        <taxon>Sphingomonadaceae</taxon>
        <taxon>Novosphingobium</taxon>
    </lineage>
</organism>
<evidence type="ECO:0000313" key="3">
    <source>
        <dbReference type="Proteomes" id="UP000015527"/>
    </source>
</evidence>
<dbReference type="AlphaFoldDB" id="T0I1D4"/>
<dbReference type="PRINTS" id="PR01590">
    <property type="entry name" value="HTHFIS"/>
</dbReference>
<proteinExistence type="predicted"/>
<comment type="caution">
    <text evidence="2">The sequence shown here is derived from an EMBL/GenBank/DDBJ whole genome shotgun (WGS) entry which is preliminary data.</text>
</comment>
<dbReference type="SUPFAM" id="SSF46689">
    <property type="entry name" value="Homeodomain-like"/>
    <property type="match status" value="1"/>
</dbReference>
<dbReference type="InterPro" id="IPR009057">
    <property type="entry name" value="Homeodomain-like_sf"/>
</dbReference>
<name>T0I1D4_9SPHN</name>
<protein>
    <recommendedName>
        <fullName evidence="1">DNA binding HTH domain-containing protein</fullName>
    </recommendedName>
</protein>
<dbReference type="Gene3D" id="1.10.10.60">
    <property type="entry name" value="Homeodomain-like"/>
    <property type="match status" value="1"/>
</dbReference>
<dbReference type="eggNOG" id="COG2204">
    <property type="taxonomic scope" value="Bacteria"/>
</dbReference>